<evidence type="ECO:0000313" key="1">
    <source>
        <dbReference type="EMBL" id="KAK3486431.1"/>
    </source>
</evidence>
<name>A0AAJ0I025_9PEZI</name>
<reference evidence="1 2" key="1">
    <citation type="journal article" date="2023" name="Mol. Phylogenet. Evol.">
        <title>Genome-scale phylogeny and comparative genomics of the fungal order Sordariales.</title>
        <authorList>
            <person name="Hensen N."/>
            <person name="Bonometti L."/>
            <person name="Westerberg I."/>
            <person name="Brannstrom I.O."/>
            <person name="Guillou S."/>
            <person name="Cros-Aarteil S."/>
            <person name="Calhoun S."/>
            <person name="Haridas S."/>
            <person name="Kuo A."/>
            <person name="Mondo S."/>
            <person name="Pangilinan J."/>
            <person name="Riley R."/>
            <person name="LaButti K."/>
            <person name="Andreopoulos B."/>
            <person name="Lipzen A."/>
            <person name="Chen C."/>
            <person name="Yan M."/>
            <person name="Daum C."/>
            <person name="Ng V."/>
            <person name="Clum A."/>
            <person name="Steindorff A."/>
            <person name="Ohm R.A."/>
            <person name="Martin F."/>
            <person name="Silar P."/>
            <person name="Natvig D.O."/>
            <person name="Lalanne C."/>
            <person name="Gautier V."/>
            <person name="Ament-Velasquez S.L."/>
            <person name="Kruys A."/>
            <person name="Hutchinson M.I."/>
            <person name="Powell A.J."/>
            <person name="Barry K."/>
            <person name="Miller A.N."/>
            <person name="Grigoriev I.V."/>
            <person name="Debuchy R."/>
            <person name="Gladieux P."/>
            <person name="Hiltunen Thoren M."/>
            <person name="Johannesson H."/>
        </authorList>
    </citation>
    <scope>NUCLEOTIDE SEQUENCE [LARGE SCALE GENOMIC DNA]</scope>
    <source>
        <strain evidence="1 2">FGSC 10403</strain>
    </source>
</reference>
<comment type="caution">
    <text evidence="1">The sequence shown here is derived from an EMBL/GenBank/DDBJ whole genome shotgun (WGS) entry which is preliminary data.</text>
</comment>
<gene>
    <name evidence="1" type="ORF">B0T23DRAFT_324756</name>
</gene>
<protein>
    <submittedName>
        <fullName evidence="1">Uncharacterized protein</fullName>
    </submittedName>
</protein>
<dbReference type="AlphaFoldDB" id="A0AAJ0I025"/>
<organism evidence="1 2">
    <name type="scientific">Neurospora hispaniola</name>
    <dbReference type="NCBI Taxonomy" id="588809"/>
    <lineage>
        <taxon>Eukaryota</taxon>
        <taxon>Fungi</taxon>
        <taxon>Dikarya</taxon>
        <taxon>Ascomycota</taxon>
        <taxon>Pezizomycotina</taxon>
        <taxon>Sordariomycetes</taxon>
        <taxon>Sordariomycetidae</taxon>
        <taxon>Sordariales</taxon>
        <taxon>Sordariaceae</taxon>
        <taxon>Neurospora</taxon>
    </lineage>
</organism>
<proteinExistence type="predicted"/>
<dbReference type="EMBL" id="JAULSX010000008">
    <property type="protein sequence ID" value="KAK3486431.1"/>
    <property type="molecule type" value="Genomic_DNA"/>
</dbReference>
<evidence type="ECO:0000313" key="2">
    <source>
        <dbReference type="Proteomes" id="UP001285908"/>
    </source>
</evidence>
<accession>A0AAJ0I025</accession>
<dbReference type="Proteomes" id="UP001285908">
    <property type="component" value="Unassembled WGS sequence"/>
</dbReference>
<feature type="non-terminal residue" evidence="1">
    <location>
        <position position="1"/>
    </location>
</feature>
<keyword evidence="2" id="KW-1185">Reference proteome</keyword>
<dbReference type="GeneID" id="87873077"/>
<sequence length="78" mass="9470">DNTNSKYFYNFIRTIISKVTNEARTNILEEYTNLRRSNFDSILSFLIRYNLLRKRVTKYSLKIDQTVEILNLYNIVKR</sequence>
<dbReference type="RefSeq" id="XP_062688988.1">
    <property type="nucleotide sequence ID" value="XM_062835455.1"/>
</dbReference>